<dbReference type="Proteomes" id="UP000255389">
    <property type="component" value="Unassembled WGS sequence"/>
</dbReference>
<evidence type="ECO:0000256" key="6">
    <source>
        <dbReference type="ARBA" id="ARBA00023136"/>
    </source>
</evidence>
<keyword evidence="10" id="KW-1185">Reference proteome</keyword>
<proteinExistence type="inferred from homology"/>
<evidence type="ECO:0000256" key="3">
    <source>
        <dbReference type="ARBA" id="ARBA00022475"/>
    </source>
</evidence>
<keyword evidence="4 7" id="KW-0812">Transmembrane</keyword>
<reference evidence="8 10" key="1">
    <citation type="journal article" date="2015" name="MBio">
        <title>Enzymatic Degradation of Phenazines Can Generate Energy and Protect Sensitive Organisms from Toxicity.</title>
        <authorList>
            <person name="Costa K.C."/>
            <person name="Bergkessel M."/>
            <person name="Saunders S."/>
            <person name="Korlach J."/>
            <person name="Newman D.K."/>
        </authorList>
    </citation>
    <scope>NUCLEOTIDE SEQUENCE [LARGE SCALE GENOMIC DNA]</scope>
    <source>
        <strain evidence="8 10">CT6</strain>
    </source>
</reference>
<dbReference type="Proteomes" id="UP000057134">
    <property type="component" value="Chromosome"/>
</dbReference>
<dbReference type="STRING" id="1766.XA26_30750"/>
<comment type="similarity">
    <text evidence="2">Belongs to the MmpS family.</text>
</comment>
<protein>
    <submittedName>
        <fullName evidence="9">Membrane protein MmpS</fullName>
    </submittedName>
    <submittedName>
        <fullName evidence="8">Membrane protein, MmpS family</fullName>
    </submittedName>
</protein>
<dbReference type="InterPro" id="IPR038468">
    <property type="entry name" value="MmpS_C"/>
</dbReference>
<sequence>MSARRQSEELAIFRILKRLWIPLVLVVVGVAGGFTVSRLHGAFGSQTRPAYTSAEREEKRPHDPKHLVYEVFGPPGTVATISYFDADAEPQLIKDAPLPWSVEFPISDATAMGNVSAQGNADSIGCRILVGDEVKDEKVRSGVSAFTFCQLKAA</sequence>
<gene>
    <name evidence="9" type="ORF">NCTC1542_01611</name>
    <name evidence="8" type="ORF">XA26_30750</name>
</gene>
<dbReference type="GO" id="GO:0005886">
    <property type="term" value="C:plasma membrane"/>
    <property type="evidence" value="ECO:0007669"/>
    <property type="project" value="UniProtKB-SubCell"/>
</dbReference>
<evidence type="ECO:0000313" key="10">
    <source>
        <dbReference type="Proteomes" id="UP000057134"/>
    </source>
</evidence>
<organism evidence="8 10">
    <name type="scientific">Mycolicibacterium fortuitum</name>
    <name type="common">Mycobacterium fortuitum</name>
    <dbReference type="NCBI Taxonomy" id="1766"/>
    <lineage>
        <taxon>Bacteria</taxon>
        <taxon>Bacillati</taxon>
        <taxon>Actinomycetota</taxon>
        <taxon>Actinomycetes</taxon>
        <taxon>Mycobacteriales</taxon>
        <taxon>Mycobacteriaceae</taxon>
        <taxon>Mycolicibacterium</taxon>
    </lineage>
</organism>
<evidence type="ECO:0000313" key="11">
    <source>
        <dbReference type="Proteomes" id="UP000255389"/>
    </source>
</evidence>
<keyword evidence="5 7" id="KW-1133">Transmembrane helix</keyword>
<dbReference type="Pfam" id="PF05423">
    <property type="entry name" value="Mycobact_memb"/>
    <property type="match status" value="1"/>
</dbReference>
<comment type="subcellular location">
    <subcellularLocation>
        <location evidence="1">Cell membrane</location>
    </subcellularLocation>
</comment>
<dbReference type="InterPro" id="IPR008693">
    <property type="entry name" value="MmpS"/>
</dbReference>
<dbReference type="AlphaFoldDB" id="A0A0N9Y6N8"/>
<evidence type="ECO:0000313" key="8">
    <source>
        <dbReference type="EMBL" id="ALI26910.1"/>
    </source>
</evidence>
<dbReference type="EMBL" id="UGQY01000001">
    <property type="protein sequence ID" value="STZ74063.1"/>
    <property type="molecule type" value="Genomic_DNA"/>
</dbReference>
<evidence type="ECO:0000256" key="4">
    <source>
        <dbReference type="ARBA" id="ARBA00022692"/>
    </source>
</evidence>
<dbReference type="PATRIC" id="fig|1766.6.peg.3053"/>
<dbReference type="KEGG" id="mft:XA26_30750"/>
<evidence type="ECO:0000256" key="7">
    <source>
        <dbReference type="SAM" id="Phobius"/>
    </source>
</evidence>
<reference evidence="9 11" key="2">
    <citation type="submission" date="2018-06" db="EMBL/GenBank/DDBJ databases">
        <authorList>
            <consortium name="Pathogen Informatics"/>
            <person name="Doyle S."/>
        </authorList>
    </citation>
    <scope>NUCLEOTIDE SEQUENCE [LARGE SCALE GENOMIC DNA]</scope>
    <source>
        <strain evidence="9 11">NCTC1542</strain>
    </source>
</reference>
<evidence type="ECO:0000256" key="5">
    <source>
        <dbReference type="ARBA" id="ARBA00022989"/>
    </source>
</evidence>
<evidence type="ECO:0000313" key="9">
    <source>
        <dbReference type="EMBL" id="STZ74063.1"/>
    </source>
</evidence>
<accession>A0A0N9Y6N8</accession>
<keyword evidence="6 7" id="KW-0472">Membrane</keyword>
<keyword evidence="3" id="KW-1003">Cell membrane</keyword>
<feature type="transmembrane region" description="Helical" evidence="7">
    <location>
        <begin position="20"/>
        <end position="39"/>
    </location>
</feature>
<name>A0A0N9Y6N8_MYCFO</name>
<dbReference type="EMBL" id="CP011269">
    <property type="protein sequence ID" value="ALI26910.1"/>
    <property type="molecule type" value="Genomic_DNA"/>
</dbReference>
<dbReference type="Gene3D" id="2.60.40.2880">
    <property type="entry name" value="MmpS1-5, C-terminal soluble domain"/>
    <property type="match status" value="1"/>
</dbReference>
<evidence type="ECO:0000256" key="1">
    <source>
        <dbReference type="ARBA" id="ARBA00004236"/>
    </source>
</evidence>
<evidence type="ECO:0000256" key="2">
    <source>
        <dbReference type="ARBA" id="ARBA00007531"/>
    </source>
</evidence>